<dbReference type="RefSeq" id="WP_132289171.1">
    <property type="nucleotide sequence ID" value="NZ_SKBM01000010.1"/>
</dbReference>
<organism evidence="2 3">
    <name type="scientific">Roseicella aquatilis</name>
    <dbReference type="NCBI Taxonomy" id="2527868"/>
    <lineage>
        <taxon>Bacteria</taxon>
        <taxon>Pseudomonadati</taxon>
        <taxon>Pseudomonadota</taxon>
        <taxon>Alphaproteobacteria</taxon>
        <taxon>Acetobacterales</taxon>
        <taxon>Roseomonadaceae</taxon>
        <taxon>Roseicella</taxon>
    </lineage>
</organism>
<feature type="compositionally biased region" description="Polar residues" evidence="1">
    <location>
        <begin position="19"/>
        <end position="29"/>
    </location>
</feature>
<gene>
    <name evidence="2" type="ORF">EXY23_12220</name>
</gene>
<dbReference type="EMBL" id="SKBM01000010">
    <property type="protein sequence ID" value="TCZ61304.1"/>
    <property type="molecule type" value="Genomic_DNA"/>
</dbReference>
<protein>
    <submittedName>
        <fullName evidence="2">Uncharacterized protein</fullName>
    </submittedName>
</protein>
<accession>A0A4R4DKT0</accession>
<evidence type="ECO:0000313" key="3">
    <source>
        <dbReference type="Proteomes" id="UP000295023"/>
    </source>
</evidence>
<keyword evidence="3" id="KW-1185">Reference proteome</keyword>
<reference evidence="2 3" key="1">
    <citation type="submission" date="2019-03" db="EMBL/GenBank/DDBJ databases">
        <title>Paracraurococcus aquatilis NE82 genome sequence.</title>
        <authorList>
            <person name="Zhao Y."/>
            <person name="Du Z."/>
        </authorList>
    </citation>
    <scope>NUCLEOTIDE SEQUENCE [LARGE SCALE GENOMIC DNA]</scope>
    <source>
        <strain evidence="2 3">NE82</strain>
    </source>
</reference>
<feature type="compositionally biased region" description="Basic and acidic residues" evidence="1">
    <location>
        <begin position="47"/>
        <end position="62"/>
    </location>
</feature>
<evidence type="ECO:0000256" key="1">
    <source>
        <dbReference type="SAM" id="MobiDB-lite"/>
    </source>
</evidence>
<dbReference type="OrthoDB" id="7277667at2"/>
<dbReference type="Proteomes" id="UP000295023">
    <property type="component" value="Unassembled WGS sequence"/>
</dbReference>
<sequence length="134" mass="14692">MPGHGGARSRERGLEKSPQVVNNNDQMQVKASHEPLTAASSGARHLAGRDRFSSEAASHDRMSTSVIGKNGPAIPPSNPRSYEVKVQRHPLPPGRWRWLIVEEATQVVIQQSQETFPSAQEAWVGGRRRLGKPA</sequence>
<dbReference type="AlphaFoldDB" id="A0A4R4DKT0"/>
<evidence type="ECO:0000313" key="2">
    <source>
        <dbReference type="EMBL" id="TCZ61304.1"/>
    </source>
</evidence>
<proteinExistence type="predicted"/>
<comment type="caution">
    <text evidence="2">The sequence shown here is derived from an EMBL/GenBank/DDBJ whole genome shotgun (WGS) entry which is preliminary data.</text>
</comment>
<feature type="region of interest" description="Disordered" evidence="1">
    <location>
        <begin position="1"/>
        <end position="81"/>
    </location>
</feature>
<name>A0A4R4DKT0_9PROT</name>